<geneLocation type="plasmid" evidence="1">
    <name>unnamed1</name>
</geneLocation>
<dbReference type="KEGG" id="sdd:D9753_00040"/>
<organism evidence="1 2">
    <name type="scientific">Streptomyces dangxiongensis</name>
    <dbReference type="NCBI Taxonomy" id="1442032"/>
    <lineage>
        <taxon>Bacteria</taxon>
        <taxon>Bacillati</taxon>
        <taxon>Actinomycetota</taxon>
        <taxon>Actinomycetes</taxon>
        <taxon>Kitasatosporales</taxon>
        <taxon>Streptomycetaceae</taxon>
        <taxon>Streptomyces</taxon>
    </lineage>
</organism>
<keyword evidence="2" id="KW-1185">Reference proteome</keyword>
<reference evidence="1 2" key="1">
    <citation type="submission" date="2018-10" db="EMBL/GenBank/DDBJ databases">
        <title>The genome of Streptomyces dangxiongensis Z022.</title>
        <authorList>
            <person name="Zhang B."/>
        </authorList>
    </citation>
    <scope>NUCLEOTIDE SEQUENCE [LARGE SCALE GENOMIC DNA]</scope>
    <source>
        <strain evidence="1 2">Z022</strain>
        <plasmid evidence="1 2">unnamed1</plasmid>
    </source>
</reference>
<dbReference type="EMBL" id="CP033072">
    <property type="protein sequence ID" value="AYN37667.1"/>
    <property type="molecule type" value="Genomic_DNA"/>
</dbReference>
<sequence>MAVGGLQPGQGCAGFFQAVEFLAGGGDGFVGQRRQGAERIWGRSPSSMRLPTSGERRVCSWSSPAYRSRPWSP</sequence>
<evidence type="ECO:0000313" key="2">
    <source>
        <dbReference type="Proteomes" id="UP000268329"/>
    </source>
</evidence>
<dbReference type="AlphaFoldDB" id="A0A3G2JCZ6"/>
<keyword evidence="1" id="KW-0614">Plasmid</keyword>
<protein>
    <submittedName>
        <fullName evidence="1">Uncharacterized protein</fullName>
    </submittedName>
</protein>
<proteinExistence type="predicted"/>
<gene>
    <name evidence="1" type="ORF">D9753_00040</name>
</gene>
<evidence type="ECO:0000313" key="1">
    <source>
        <dbReference type="EMBL" id="AYN37667.1"/>
    </source>
</evidence>
<accession>A0A3G2JCZ6</accession>
<name>A0A3G2JCZ6_9ACTN</name>
<dbReference type="Proteomes" id="UP000268329">
    <property type="component" value="Plasmid unnamed1"/>
</dbReference>